<protein>
    <recommendedName>
        <fullName evidence="1">Arginine dihydrolase ArgZ/ArgE-like C-terminal second subdomain domain-containing protein</fullName>
    </recommendedName>
</protein>
<organism evidence="2 3">
    <name type="scientific">Ezakiella coagulans</name>
    <dbReference type="NCBI Taxonomy" id="46507"/>
    <lineage>
        <taxon>Bacteria</taxon>
        <taxon>Bacillati</taxon>
        <taxon>Bacillota</taxon>
        <taxon>Tissierellia</taxon>
        <taxon>Ezakiella</taxon>
    </lineage>
</organism>
<dbReference type="EMBL" id="QEKV01000001">
    <property type="protein sequence ID" value="PVY95586.1"/>
    <property type="molecule type" value="Genomic_DNA"/>
</dbReference>
<keyword evidence="3" id="KW-1185">Reference proteome</keyword>
<accession>A0A2U1E6L1</accession>
<evidence type="ECO:0000313" key="3">
    <source>
        <dbReference type="Proteomes" id="UP000245793"/>
    </source>
</evidence>
<reference evidence="2 3" key="1">
    <citation type="submission" date="2018-04" db="EMBL/GenBank/DDBJ databases">
        <title>Genomic Encyclopedia of Type Strains, Phase IV (KMG-IV): sequencing the most valuable type-strain genomes for metagenomic binning, comparative biology and taxonomic classification.</title>
        <authorList>
            <person name="Goeker M."/>
        </authorList>
    </citation>
    <scope>NUCLEOTIDE SEQUENCE [LARGE SCALE GENOMIC DNA]</scope>
    <source>
        <strain evidence="2 3">DSM 20705</strain>
    </source>
</reference>
<dbReference type="AlphaFoldDB" id="A0A2U1E6L1"/>
<dbReference type="InterPro" id="IPR048963">
    <property type="entry name" value="ArgZ/ArgE-like_C_2nd"/>
</dbReference>
<sequence>MSFTLNKYVEPDFNQDFLKNAPDCKWEEAPLDGVAPRHYHALSIYPEYFKIDGNWVLAVESRMDTVPVIKSPTKVEIVEFRNLKKGDKVVVGRTEDASEGIYMYTHGFAQAGASGDTFAFRTGRSRETAFSKDYDELYEIMKYVKSVGEKITWVIGPSLVTDPEAKRAFASLVRKGYVDAILVGDSFASIDMAMDAFDETSERSFDMQKYDLISKIREAGSIKEAVEQGIVKEGGIMHALVKENKDYVLAGSIRDPYTLPDTVDNVYEAQDRMRKHTRKTGMLICLSTVLHTIASGNMTPSYNEFDGEIRPVFIYSIDLQEFSVNKLSDRGTLEVKTMVTNIQDFVNHLNNNL</sequence>
<dbReference type="Gene3D" id="3.40.50.10690">
    <property type="entry name" value="putative lor/sdh protein like domains"/>
    <property type="match status" value="1"/>
</dbReference>
<dbReference type="Proteomes" id="UP000245793">
    <property type="component" value="Unassembled WGS sequence"/>
</dbReference>
<dbReference type="RefSeq" id="WP_034547428.1">
    <property type="nucleotide sequence ID" value="NZ_CAUPJO010000006.1"/>
</dbReference>
<evidence type="ECO:0000313" key="2">
    <source>
        <dbReference type="EMBL" id="PVY95586.1"/>
    </source>
</evidence>
<feature type="domain" description="Arginine dihydrolase ArgZ/ArgE-like C-terminal second subdomain" evidence="1">
    <location>
        <begin position="140"/>
        <end position="349"/>
    </location>
</feature>
<comment type="caution">
    <text evidence="2">The sequence shown here is derived from an EMBL/GenBank/DDBJ whole genome shotgun (WGS) entry which is preliminary data.</text>
</comment>
<proteinExistence type="predicted"/>
<name>A0A2U1E6L1_9FIRM</name>
<gene>
    <name evidence="2" type="ORF">C7381_101112</name>
</gene>
<evidence type="ECO:0000259" key="1">
    <source>
        <dbReference type="Pfam" id="PF21570"/>
    </source>
</evidence>
<dbReference type="Gene3D" id="2.40.420.10">
    <property type="entry name" value="conserved putative lor/sdh protein from methanococcus maripaludis s2 domain"/>
    <property type="match status" value="1"/>
</dbReference>
<dbReference type="Pfam" id="PF21570">
    <property type="entry name" value="ArgZ-like_C_2nd"/>
    <property type="match status" value="1"/>
</dbReference>